<dbReference type="SUPFAM" id="SSF51735">
    <property type="entry name" value="NAD(P)-binding Rossmann-fold domains"/>
    <property type="match status" value="1"/>
</dbReference>
<keyword evidence="5" id="KW-1185">Reference proteome</keyword>
<sequence>MANPLISNHHGKKGKYTQAFLEQNGPGDARPAALDILKDNDRIGTMKEKVFLLTGSSGGVGIETGRALAATGGKVYLGVRDLEKGKQALKEILEPGRVELLELDIGSMESVRTAAKTFLSKSTQLNVLVDNAGIMACPETKTADGFESQLAINYLGHFLLYKLLEQTLLSSSTPEFQSRVVNVSSAGHHMSSVVLDNINLDGEYEAWKAYGNAKTACIWMTNEIERRYGSRGLHGLSLMPGGIATGLQRHVDPETLKQWGSSEPAKKYGKNPAQGAATTITAAFGNEWEGKGGVYLEDCQEAGPIPEGGTLAVGVAPHAFDPEGEKKLWALSLKMLNLEPSAKIGYGGCAIGLLAPCEKSDLVGAWFGPSSSNEDRYLDVILISGIAVSFGVFAVIKGTTEHCI</sequence>
<evidence type="ECO:0000313" key="4">
    <source>
        <dbReference type="EMBL" id="KUM60900.1"/>
    </source>
</evidence>
<name>A0A101MI07_PENFR</name>
<dbReference type="Gene3D" id="3.40.50.720">
    <property type="entry name" value="NAD(P)-binding Rossmann-like Domain"/>
    <property type="match status" value="1"/>
</dbReference>
<evidence type="ECO:0008006" key="6">
    <source>
        <dbReference type="Google" id="ProtNLM"/>
    </source>
</evidence>
<dbReference type="AlphaFoldDB" id="A0A101MI07"/>
<evidence type="ECO:0000313" key="5">
    <source>
        <dbReference type="Proteomes" id="UP000055045"/>
    </source>
</evidence>
<dbReference type="InterPro" id="IPR036291">
    <property type="entry name" value="NAD(P)-bd_dom_sf"/>
</dbReference>
<dbReference type="GO" id="GO:0016491">
    <property type="term" value="F:oxidoreductase activity"/>
    <property type="evidence" value="ECO:0007669"/>
    <property type="project" value="UniProtKB-KW"/>
</dbReference>
<gene>
    <name evidence="4" type="ORF">ACN42_g6207</name>
</gene>
<dbReference type="InterPro" id="IPR002347">
    <property type="entry name" value="SDR_fam"/>
</dbReference>
<dbReference type="PANTHER" id="PTHR24320:SF272">
    <property type="entry name" value="NAD(P)-BINDING ROSSMANN-FOLD SUPERFAMILY PROTEIN"/>
    <property type="match status" value="1"/>
</dbReference>
<evidence type="ECO:0000256" key="3">
    <source>
        <dbReference type="ARBA" id="ARBA00023002"/>
    </source>
</evidence>
<dbReference type="Pfam" id="PF00106">
    <property type="entry name" value="adh_short"/>
    <property type="match status" value="1"/>
</dbReference>
<accession>A0A101MI07</accession>
<reference evidence="4 5" key="1">
    <citation type="submission" date="2015-10" db="EMBL/GenBank/DDBJ databases">
        <title>Genome sequencing of Penicillium freii.</title>
        <authorList>
            <person name="Nguyen H.D."/>
            <person name="Visagie C.M."/>
            <person name="Seifert K.A."/>
        </authorList>
    </citation>
    <scope>NUCLEOTIDE SEQUENCE [LARGE SCALE GENOMIC DNA]</scope>
    <source>
        <strain evidence="4 5">DAOM 242723</strain>
    </source>
</reference>
<dbReference type="EMBL" id="LLXE01000155">
    <property type="protein sequence ID" value="KUM60900.1"/>
    <property type="molecule type" value="Genomic_DNA"/>
</dbReference>
<organism evidence="4 5">
    <name type="scientific">Penicillium freii</name>
    <dbReference type="NCBI Taxonomy" id="48697"/>
    <lineage>
        <taxon>Eukaryota</taxon>
        <taxon>Fungi</taxon>
        <taxon>Dikarya</taxon>
        <taxon>Ascomycota</taxon>
        <taxon>Pezizomycotina</taxon>
        <taxon>Eurotiomycetes</taxon>
        <taxon>Eurotiomycetidae</taxon>
        <taxon>Eurotiales</taxon>
        <taxon>Aspergillaceae</taxon>
        <taxon>Penicillium</taxon>
    </lineage>
</organism>
<dbReference type="Proteomes" id="UP000055045">
    <property type="component" value="Unassembled WGS sequence"/>
</dbReference>
<dbReference type="STRING" id="48697.A0A101MI07"/>
<keyword evidence="2" id="KW-0521">NADP</keyword>
<evidence type="ECO:0000256" key="1">
    <source>
        <dbReference type="ARBA" id="ARBA00006484"/>
    </source>
</evidence>
<comment type="similarity">
    <text evidence="1">Belongs to the short-chain dehydrogenases/reductases (SDR) family.</text>
</comment>
<keyword evidence="3" id="KW-0560">Oxidoreductase</keyword>
<comment type="caution">
    <text evidence="4">The sequence shown here is derived from an EMBL/GenBank/DDBJ whole genome shotgun (WGS) entry which is preliminary data.</text>
</comment>
<evidence type="ECO:0000256" key="2">
    <source>
        <dbReference type="ARBA" id="ARBA00022857"/>
    </source>
</evidence>
<protein>
    <recommendedName>
        <fullName evidence="6">Short-chain dehydrogenase</fullName>
    </recommendedName>
</protein>
<dbReference type="PRINTS" id="PR00081">
    <property type="entry name" value="GDHRDH"/>
</dbReference>
<proteinExistence type="inferred from homology"/>
<dbReference type="PANTHER" id="PTHR24320">
    <property type="entry name" value="RETINOL DEHYDROGENASE"/>
    <property type="match status" value="1"/>
</dbReference>